<dbReference type="Proteomes" id="UP000178622">
    <property type="component" value="Unassembled WGS sequence"/>
</dbReference>
<keyword evidence="4 7" id="KW-0812">Transmembrane</keyword>
<feature type="domain" description="ABC transmembrane type-1" evidence="8">
    <location>
        <begin position="22"/>
        <end position="216"/>
    </location>
</feature>
<keyword evidence="2 7" id="KW-0813">Transport</keyword>
<dbReference type="Pfam" id="PF00528">
    <property type="entry name" value="BPD_transp_1"/>
    <property type="match status" value="1"/>
</dbReference>
<name>A0A1E8GJP0_9LACT</name>
<dbReference type="EMBL" id="MKIR01000024">
    <property type="protein sequence ID" value="OFI48469.1"/>
    <property type="molecule type" value="Genomic_DNA"/>
</dbReference>
<dbReference type="Gene3D" id="1.10.3720.10">
    <property type="entry name" value="MetI-like"/>
    <property type="match status" value="1"/>
</dbReference>
<dbReference type="GO" id="GO:0006865">
    <property type="term" value="P:amino acid transport"/>
    <property type="evidence" value="ECO:0007669"/>
    <property type="project" value="TreeGrafter"/>
</dbReference>
<evidence type="ECO:0000256" key="4">
    <source>
        <dbReference type="ARBA" id="ARBA00022692"/>
    </source>
</evidence>
<dbReference type="InterPro" id="IPR035906">
    <property type="entry name" value="MetI-like_sf"/>
</dbReference>
<keyword evidence="5 7" id="KW-1133">Transmembrane helix</keyword>
<gene>
    <name evidence="9" type="ORF">BG261_06070</name>
</gene>
<keyword evidence="10" id="KW-1185">Reference proteome</keyword>
<protein>
    <submittedName>
        <fullName evidence="9">Amino acid ABC transporter permease</fullName>
    </submittedName>
</protein>
<organism evidence="9 10">
    <name type="scientific">Floricoccus tropicus</name>
    <dbReference type="NCBI Taxonomy" id="1859473"/>
    <lineage>
        <taxon>Bacteria</taxon>
        <taxon>Bacillati</taxon>
        <taxon>Bacillota</taxon>
        <taxon>Bacilli</taxon>
        <taxon>Lactobacillales</taxon>
        <taxon>Streptococcaceae</taxon>
        <taxon>Floricoccus</taxon>
    </lineage>
</organism>
<dbReference type="PROSITE" id="PS50928">
    <property type="entry name" value="ABC_TM1"/>
    <property type="match status" value="1"/>
</dbReference>
<dbReference type="GO" id="GO:0043190">
    <property type="term" value="C:ATP-binding cassette (ABC) transporter complex"/>
    <property type="evidence" value="ECO:0007669"/>
    <property type="project" value="InterPro"/>
</dbReference>
<keyword evidence="6 7" id="KW-0472">Membrane</keyword>
<evidence type="ECO:0000256" key="7">
    <source>
        <dbReference type="RuleBase" id="RU363032"/>
    </source>
</evidence>
<evidence type="ECO:0000256" key="6">
    <source>
        <dbReference type="ARBA" id="ARBA00023136"/>
    </source>
</evidence>
<comment type="subcellular location">
    <subcellularLocation>
        <location evidence="1 7">Cell membrane</location>
        <topology evidence="1 7">Multi-pass membrane protein</topology>
    </subcellularLocation>
</comment>
<evidence type="ECO:0000313" key="10">
    <source>
        <dbReference type="Proteomes" id="UP000178622"/>
    </source>
</evidence>
<dbReference type="AlphaFoldDB" id="A0A1E8GJP0"/>
<dbReference type="InterPro" id="IPR010065">
    <property type="entry name" value="AA_ABC_transptr_permease_3TM"/>
</dbReference>
<accession>A0A1E8GJP0</accession>
<evidence type="ECO:0000256" key="5">
    <source>
        <dbReference type="ARBA" id="ARBA00022989"/>
    </source>
</evidence>
<dbReference type="InterPro" id="IPR043429">
    <property type="entry name" value="ArtM/GltK/GlnP/TcyL/YhdX-like"/>
</dbReference>
<comment type="caution">
    <text evidence="9">The sequence shown here is derived from an EMBL/GenBank/DDBJ whole genome shotgun (WGS) entry which is preliminary data.</text>
</comment>
<keyword evidence="3" id="KW-1003">Cell membrane</keyword>
<evidence type="ECO:0000256" key="2">
    <source>
        <dbReference type="ARBA" id="ARBA00022448"/>
    </source>
</evidence>
<dbReference type="PANTHER" id="PTHR30614">
    <property type="entry name" value="MEMBRANE COMPONENT OF AMINO ACID ABC TRANSPORTER"/>
    <property type="match status" value="1"/>
</dbReference>
<dbReference type="OrthoDB" id="92598at2"/>
<comment type="similarity">
    <text evidence="7">Belongs to the binding-protein-dependent transport system permease family.</text>
</comment>
<dbReference type="NCBIfam" id="TIGR01726">
    <property type="entry name" value="HEQRo_perm_3TM"/>
    <property type="match status" value="1"/>
</dbReference>
<feature type="transmembrane region" description="Helical" evidence="7">
    <location>
        <begin position="25"/>
        <end position="46"/>
    </location>
</feature>
<proteinExistence type="inferred from homology"/>
<dbReference type="SUPFAM" id="SSF161098">
    <property type="entry name" value="MetI-like"/>
    <property type="match status" value="1"/>
</dbReference>
<dbReference type="CDD" id="cd06261">
    <property type="entry name" value="TM_PBP2"/>
    <property type="match status" value="1"/>
</dbReference>
<sequence length="224" mass="25467">MQLTGYRVLFEGNNFQRLMSAVGQVISLSLISLLIGLTLGIIIGIVRTSGNKIVNFIFKIYLEVFRIVPLLVLLFVFYYILPESFNHEVDNRQVAILVFVLWISAEMSDLVRSGIKSVPQSQVDIGKSIGFSKFQLYYYVLIPQALRAILPSVINLSTRVIKTTSLLMMIGVTELMRVGTQIIENYVVSEPTASLWVYGFIFFLYFILCYPLSKLAQYVQRKAI</sequence>
<dbReference type="RefSeq" id="WP_070792870.1">
    <property type="nucleotide sequence ID" value="NZ_MKIR01000024.1"/>
</dbReference>
<evidence type="ECO:0000256" key="3">
    <source>
        <dbReference type="ARBA" id="ARBA00022475"/>
    </source>
</evidence>
<evidence type="ECO:0000313" key="9">
    <source>
        <dbReference type="EMBL" id="OFI48469.1"/>
    </source>
</evidence>
<feature type="transmembrane region" description="Helical" evidence="7">
    <location>
        <begin position="195"/>
        <end position="213"/>
    </location>
</feature>
<dbReference type="STRING" id="1859473.BG261_06070"/>
<evidence type="ECO:0000259" key="8">
    <source>
        <dbReference type="PROSITE" id="PS50928"/>
    </source>
</evidence>
<evidence type="ECO:0000256" key="1">
    <source>
        <dbReference type="ARBA" id="ARBA00004651"/>
    </source>
</evidence>
<dbReference type="PANTHER" id="PTHR30614:SF36">
    <property type="entry name" value="ABC TRANSPORTER MEMBRANE-SPANNING PERMEASE-GLUTAMINE TRANSPORT"/>
    <property type="match status" value="1"/>
</dbReference>
<dbReference type="InterPro" id="IPR000515">
    <property type="entry name" value="MetI-like"/>
</dbReference>
<dbReference type="GO" id="GO:0022857">
    <property type="term" value="F:transmembrane transporter activity"/>
    <property type="evidence" value="ECO:0007669"/>
    <property type="project" value="InterPro"/>
</dbReference>
<feature type="transmembrane region" description="Helical" evidence="7">
    <location>
        <begin position="58"/>
        <end position="81"/>
    </location>
</feature>
<reference evidence="10" key="1">
    <citation type="submission" date="2016-09" db="EMBL/GenBank/DDBJ databases">
        <title>Draft genome sequence of a novel species of the family Streptococcaceae isolated from flowers.</title>
        <authorList>
            <person name="Chuah L.-O."/>
            <person name="Yap K.-P."/>
            <person name="Thong K.L."/>
            <person name="Liong M.T."/>
            <person name="Ahmad R."/>
            <person name="Rusul G."/>
        </authorList>
    </citation>
    <scope>NUCLEOTIDE SEQUENCE [LARGE SCALE GENOMIC DNA]</scope>
    <source>
        <strain evidence="10">DF1</strain>
    </source>
</reference>